<dbReference type="SMART" id="SM01121">
    <property type="entry name" value="Dak1_2"/>
    <property type="match status" value="1"/>
</dbReference>
<comment type="caution">
    <text evidence="2">The sequence shown here is derived from an EMBL/GenBank/DDBJ whole genome shotgun (WGS) entry which is preliminary data.</text>
</comment>
<dbReference type="PROSITE" id="PS51480">
    <property type="entry name" value="DHAL"/>
    <property type="match status" value="1"/>
</dbReference>
<evidence type="ECO:0000313" key="3">
    <source>
        <dbReference type="Proteomes" id="UP000019050"/>
    </source>
</evidence>
<dbReference type="InterPro" id="IPR036117">
    <property type="entry name" value="DhaL_dom_sf"/>
</dbReference>
<dbReference type="GeneID" id="84816280"/>
<dbReference type="OrthoDB" id="9760324at2"/>
<dbReference type="Pfam" id="PF02734">
    <property type="entry name" value="Dak2"/>
    <property type="match status" value="1"/>
</dbReference>
<dbReference type="Gene3D" id="1.25.40.340">
    <property type="match status" value="1"/>
</dbReference>
<dbReference type="SUPFAM" id="SSF101473">
    <property type="entry name" value="DhaL-like"/>
    <property type="match status" value="1"/>
</dbReference>
<organism evidence="2 3">
    <name type="scientific">Abiotrophia defectiva ATCC 49176</name>
    <dbReference type="NCBI Taxonomy" id="592010"/>
    <lineage>
        <taxon>Bacteria</taxon>
        <taxon>Bacillati</taxon>
        <taxon>Bacillota</taxon>
        <taxon>Bacilli</taxon>
        <taxon>Lactobacillales</taxon>
        <taxon>Aerococcaceae</taxon>
        <taxon>Abiotrophia</taxon>
    </lineage>
</organism>
<evidence type="ECO:0000259" key="1">
    <source>
        <dbReference type="PROSITE" id="PS51480"/>
    </source>
</evidence>
<dbReference type="SMART" id="SM01120">
    <property type="entry name" value="Dak2"/>
    <property type="match status" value="1"/>
</dbReference>
<dbReference type="Pfam" id="PF21645">
    <property type="entry name" value="FakA-like_M"/>
    <property type="match status" value="1"/>
</dbReference>
<dbReference type="InterPro" id="IPR004007">
    <property type="entry name" value="DhaL_dom"/>
</dbReference>
<dbReference type="PANTHER" id="PTHR33434:SF4">
    <property type="entry name" value="PHOSPHATASE PROTEIN"/>
    <property type="match status" value="1"/>
</dbReference>
<evidence type="ECO:0000313" key="2">
    <source>
        <dbReference type="EMBL" id="ESK66424.1"/>
    </source>
</evidence>
<dbReference type="eggNOG" id="COG1461">
    <property type="taxonomic scope" value="Bacteria"/>
</dbReference>
<name>W1Q6K0_ABIDE</name>
<dbReference type="NCBIfam" id="TIGR03599">
    <property type="entry name" value="YloV"/>
    <property type="match status" value="1"/>
</dbReference>
<dbReference type="PANTHER" id="PTHR33434">
    <property type="entry name" value="DEGV DOMAIN-CONTAINING PROTEIN DR_1986-RELATED"/>
    <property type="match status" value="1"/>
</dbReference>
<feature type="domain" description="DhaL" evidence="1">
    <location>
        <begin position="9"/>
        <end position="201"/>
    </location>
</feature>
<accession>W1Q6K0</accession>
<dbReference type="Pfam" id="PF13684">
    <property type="entry name" value="FakA-like_C"/>
    <property type="match status" value="1"/>
</dbReference>
<dbReference type="AlphaFoldDB" id="W1Q6K0"/>
<reference evidence="2" key="1">
    <citation type="submission" date="2013-06" db="EMBL/GenBank/DDBJ databases">
        <authorList>
            <person name="Weinstock G."/>
            <person name="Sodergren E."/>
            <person name="Clifton S."/>
            <person name="Fulton L."/>
            <person name="Fulton B."/>
            <person name="Courtney L."/>
            <person name="Fronick C."/>
            <person name="Harrison M."/>
            <person name="Strong C."/>
            <person name="Farmer C."/>
            <person name="Delahaunty K."/>
            <person name="Markovic C."/>
            <person name="Hall O."/>
            <person name="Minx P."/>
            <person name="Tomlinson C."/>
            <person name="Mitreva M."/>
            <person name="Nelson J."/>
            <person name="Hou S."/>
            <person name="Wollam A."/>
            <person name="Pepin K.H."/>
            <person name="Johnson M."/>
            <person name="Bhonagiri V."/>
            <person name="Nash W.E."/>
            <person name="Warren W."/>
            <person name="Chinwalla A."/>
            <person name="Mardis E.R."/>
            <person name="Wilson R.K."/>
        </authorList>
    </citation>
    <scope>NUCLEOTIDE SEQUENCE [LARGE SCALE GENOMIC DNA]</scope>
    <source>
        <strain evidence="2">ATCC 49176</strain>
    </source>
</reference>
<dbReference type="GO" id="GO:0004371">
    <property type="term" value="F:glycerone kinase activity"/>
    <property type="evidence" value="ECO:0007669"/>
    <property type="project" value="InterPro"/>
</dbReference>
<dbReference type="HOGENOM" id="CLU_017496_1_0_9"/>
<sequence>MELKQLTAKEFVPMVVAGAERLTSNVELINSLNVFPVPDGDTGTNMNMTFVSGAENLKSSQASHVGELAGALAKGLLMGARGNSGVILSQIFRGFSQAIKEEEVLDAKHFAQAFLGGVESAYKAVMKPVEGTILTVARESALRGEKAAEKTDNIVEVMKAIVEGAQLALDKTPELLPVLKQVGVVDSGGKGLLCVYEGFLSSLTGETVVEVKAAPAAPGHSHAMFEDGNEPPMALEDITFGYCTEIMVRIGQGPTVEKAFDYDAFRSTLNTKGDSLLVVADDEIVKVHIHTENPGEIMQLGQEFGELIKIKVDNMREQVRGLEAEEHAMKEAPAAAAPKVPYAIIAVAAGEGVGQLFTDLGVAKVLAGGQTMNPSTEDFVKAIEAVNAEQIILLPNNKNIIMAAEQAAQVAEVPTVVVPTTTIPQGITAMMAFDASLDLAANGAQMNESRDFVQSGQITYSIRDTEIDGVSIKKDDYLGLVNNKIVLSLPDLKDALLATLEAMVDEDSELATIIVGEEGTTELADEVAELLTDKFNDLEVEIVQGDQPVYHYMMSVE</sequence>
<dbReference type="InterPro" id="IPR033470">
    <property type="entry name" value="FakA-like_C"/>
</dbReference>
<keyword evidence="3" id="KW-1185">Reference proteome</keyword>
<dbReference type="InterPro" id="IPR048394">
    <property type="entry name" value="FakA-like_M"/>
</dbReference>
<proteinExistence type="predicted"/>
<protein>
    <submittedName>
        <fullName evidence="2">DAK2 domain fusion protein YloV</fullName>
    </submittedName>
</protein>
<dbReference type="STRING" id="592010.GCWU000182_000111"/>
<gene>
    <name evidence="2" type="ORF">GCWU000182_000111</name>
</gene>
<dbReference type="GO" id="GO:0006071">
    <property type="term" value="P:glycerol metabolic process"/>
    <property type="evidence" value="ECO:0007669"/>
    <property type="project" value="InterPro"/>
</dbReference>
<dbReference type="InterPro" id="IPR050270">
    <property type="entry name" value="DegV_domain_contain"/>
</dbReference>
<dbReference type="InterPro" id="IPR019986">
    <property type="entry name" value="YloV-like"/>
</dbReference>
<dbReference type="EMBL" id="ACIN03000001">
    <property type="protein sequence ID" value="ESK66424.1"/>
    <property type="molecule type" value="Genomic_DNA"/>
</dbReference>
<dbReference type="Proteomes" id="UP000019050">
    <property type="component" value="Unassembled WGS sequence"/>
</dbReference>
<dbReference type="RefSeq" id="WP_023390772.1">
    <property type="nucleotide sequence ID" value="NZ_KI535340.1"/>
</dbReference>